<dbReference type="PROSITE" id="PS51257">
    <property type="entry name" value="PROKAR_LIPOPROTEIN"/>
    <property type="match status" value="1"/>
</dbReference>
<reference evidence="3" key="1">
    <citation type="journal article" date="2014" name="Int. J. Syst. Evol. Microbiol.">
        <title>Complete genome sequence of Corynebacterium casei LMG S-19264T (=DSM 44701T), isolated from a smear-ripened cheese.</title>
        <authorList>
            <consortium name="US DOE Joint Genome Institute (JGI-PGF)"/>
            <person name="Walter F."/>
            <person name="Albersmeier A."/>
            <person name="Kalinowski J."/>
            <person name="Ruckert C."/>
        </authorList>
    </citation>
    <scope>NUCLEOTIDE SEQUENCE</scope>
    <source>
        <strain evidence="3">KCTC 12343</strain>
    </source>
</reference>
<keyword evidence="2" id="KW-1134">Transmembrane beta strand</keyword>
<dbReference type="InterPro" id="IPR003423">
    <property type="entry name" value="OMP_efflux"/>
</dbReference>
<evidence type="ECO:0000313" key="4">
    <source>
        <dbReference type="EMBL" id="QBI01336.1"/>
    </source>
</evidence>
<dbReference type="InterPro" id="IPR010131">
    <property type="entry name" value="MdtP/NodT-like"/>
</dbReference>
<protein>
    <submittedName>
        <fullName evidence="4">Efflux transporter outer membrane subunit</fullName>
    </submittedName>
    <submittedName>
        <fullName evidence="3">Multidrug transporter</fullName>
    </submittedName>
</protein>
<dbReference type="Gene3D" id="2.20.200.10">
    <property type="entry name" value="Outer membrane efflux proteins (OEP)"/>
    <property type="match status" value="1"/>
</dbReference>
<dbReference type="GO" id="GO:0015562">
    <property type="term" value="F:efflux transmembrane transporter activity"/>
    <property type="evidence" value="ECO:0007669"/>
    <property type="project" value="InterPro"/>
</dbReference>
<comment type="similarity">
    <text evidence="1 2">Belongs to the outer membrane factor (OMF) (TC 1.B.17) family.</text>
</comment>
<evidence type="ECO:0000256" key="2">
    <source>
        <dbReference type="RuleBase" id="RU362097"/>
    </source>
</evidence>
<dbReference type="EMBL" id="CP036401">
    <property type="protein sequence ID" value="QBI01336.1"/>
    <property type="molecule type" value="Genomic_DNA"/>
</dbReference>
<sequence>MKHLPILLAVAALASGCTLQPAYQRPADLAPAAFPTGPAYAAAASANATPAADTGWQDFLADARLRQLVGIALAGNQDLRIALLRVAQARTALQSQRSAALPQVGVEASGTRGRNAAGATTHANAVALTAAWEVDLFGRLQSLTDAAREQYVASAHGRQAAHILLVAQVAEQYFAMLAYEEQLAVTEETLAAARESYRIVKLQFDTGTVSELDETLARGTLEQAQANHAAQQRLRAQAENALLLLLGQPLPPAPGPATPLDRQSMLAAQFPDIPAGLPSDLLLRRPDVLQAEAQLRAAYADIGAARAAFFPNIQLTAAAGTASTALGQLFEAGTGVWSFAPSLVLPLFDGGARQASLDNARIARDIGVAQYRQAVQVAFREVADGLAARGTYDTELAARQRDVAAQQRRLELAELLYSSGASDYLAVLTAKTDLYNARVSLIAARQNQLAALVGLYRALGGGWLERTGETPARADTGVAAPAS</sequence>
<organism evidence="3 6">
    <name type="scientific">Pseudoduganella albidiflava</name>
    <dbReference type="NCBI Taxonomy" id="321983"/>
    <lineage>
        <taxon>Bacteria</taxon>
        <taxon>Pseudomonadati</taxon>
        <taxon>Pseudomonadota</taxon>
        <taxon>Betaproteobacteria</taxon>
        <taxon>Burkholderiales</taxon>
        <taxon>Oxalobacteraceae</taxon>
        <taxon>Telluria group</taxon>
        <taxon>Pseudoduganella</taxon>
    </lineage>
</organism>
<reference evidence="3" key="3">
    <citation type="submission" date="2022-12" db="EMBL/GenBank/DDBJ databases">
        <authorList>
            <person name="Sun Q."/>
            <person name="Kim S."/>
        </authorList>
    </citation>
    <scope>NUCLEOTIDE SEQUENCE</scope>
    <source>
        <strain evidence="3">KCTC 12343</strain>
    </source>
</reference>
<reference evidence="4 5" key="2">
    <citation type="submission" date="2019-02" db="EMBL/GenBank/DDBJ databases">
        <title>Draft Genome Sequences of Six Type Strains of the Genus Massilia.</title>
        <authorList>
            <person name="Miess H."/>
            <person name="Frediansyhah A."/>
            <person name="Gross H."/>
        </authorList>
    </citation>
    <scope>NUCLEOTIDE SEQUENCE [LARGE SCALE GENOMIC DNA]</scope>
    <source>
        <strain evidence="4 5">DSM 17472</strain>
    </source>
</reference>
<dbReference type="Proteomes" id="UP000292307">
    <property type="component" value="Chromosome"/>
</dbReference>
<keyword evidence="5" id="KW-1185">Reference proteome</keyword>
<dbReference type="Pfam" id="PF02321">
    <property type="entry name" value="OEP"/>
    <property type="match status" value="2"/>
</dbReference>
<dbReference type="SUPFAM" id="SSF56954">
    <property type="entry name" value="Outer membrane efflux proteins (OEP)"/>
    <property type="match status" value="1"/>
</dbReference>
<dbReference type="OrthoDB" id="9770517at2"/>
<dbReference type="NCBIfam" id="TIGR01845">
    <property type="entry name" value="outer_NodT"/>
    <property type="match status" value="1"/>
</dbReference>
<dbReference type="Proteomes" id="UP000628442">
    <property type="component" value="Unassembled WGS sequence"/>
</dbReference>
<dbReference type="AlphaFoldDB" id="A0A411WX99"/>
<gene>
    <name evidence="4" type="ORF">EYF70_11120</name>
    <name evidence="3" type="ORF">GCM10007387_18500</name>
</gene>
<keyword evidence="2" id="KW-0564">Palmitate</keyword>
<evidence type="ECO:0000313" key="5">
    <source>
        <dbReference type="Proteomes" id="UP000292307"/>
    </source>
</evidence>
<dbReference type="RefSeq" id="WP_131145458.1">
    <property type="nucleotide sequence ID" value="NZ_BMWV01000003.1"/>
</dbReference>
<evidence type="ECO:0000256" key="1">
    <source>
        <dbReference type="ARBA" id="ARBA00007613"/>
    </source>
</evidence>
<dbReference type="GO" id="GO:0005886">
    <property type="term" value="C:plasma membrane"/>
    <property type="evidence" value="ECO:0007669"/>
    <property type="project" value="UniProtKB-SubCell"/>
</dbReference>
<dbReference type="Gene3D" id="1.20.1600.10">
    <property type="entry name" value="Outer membrane efflux proteins (OEP)"/>
    <property type="match status" value="1"/>
</dbReference>
<keyword evidence="2" id="KW-0812">Transmembrane</keyword>
<evidence type="ECO:0000313" key="6">
    <source>
        <dbReference type="Proteomes" id="UP000628442"/>
    </source>
</evidence>
<dbReference type="EMBL" id="BMWV01000003">
    <property type="protein sequence ID" value="GGY36469.1"/>
    <property type="molecule type" value="Genomic_DNA"/>
</dbReference>
<proteinExistence type="inferred from homology"/>
<comment type="subcellular location">
    <subcellularLocation>
        <location evidence="2">Cell membrane</location>
        <topology evidence="2">Lipid-anchor</topology>
    </subcellularLocation>
</comment>
<keyword evidence="2" id="KW-0472">Membrane</keyword>
<accession>A0A411WX99</accession>
<dbReference type="PANTHER" id="PTHR30203:SF32">
    <property type="entry name" value="CATION EFFLUX SYSTEM PROTEIN CUSC"/>
    <property type="match status" value="1"/>
</dbReference>
<dbReference type="PANTHER" id="PTHR30203">
    <property type="entry name" value="OUTER MEMBRANE CATION EFFLUX PROTEIN"/>
    <property type="match status" value="1"/>
</dbReference>
<keyword evidence="2" id="KW-0449">Lipoprotein</keyword>
<evidence type="ECO:0000313" key="3">
    <source>
        <dbReference type="EMBL" id="GGY36469.1"/>
    </source>
</evidence>
<name>A0A411WX99_9BURK</name>